<accession>A0A387BGA1</accession>
<dbReference type="EMBL" id="CP032627">
    <property type="protein sequence ID" value="AYF99869.1"/>
    <property type="molecule type" value="Genomic_DNA"/>
</dbReference>
<sequence>MNQEPNIEMQKKGAIEVKNNFENIKEIKITDLHEGAPGVKQIGFDVIENNGKIIKGNSWTIGDSGYYIENGFKCLSFDGRFLSLKSDFINYDLKNQR</sequence>
<gene>
    <name evidence="1" type="ORF">D7I46_01480</name>
</gene>
<protein>
    <submittedName>
        <fullName evidence="1">Uncharacterized protein</fullName>
    </submittedName>
</protein>
<reference evidence="1 2" key="1">
    <citation type="submission" date="2018-09" db="EMBL/GenBank/DDBJ databases">
        <title>Genome sequencing of strain 1JSPR-7.</title>
        <authorList>
            <person name="Heo J."/>
            <person name="Kim S.-J."/>
            <person name="Kwon S.-W."/>
        </authorList>
    </citation>
    <scope>NUCLEOTIDE SEQUENCE [LARGE SCALE GENOMIC DNA]</scope>
    <source>
        <strain evidence="1 2">1JSPR-7</strain>
    </source>
</reference>
<dbReference type="AlphaFoldDB" id="A0A387BGA1"/>
<evidence type="ECO:0000313" key="2">
    <source>
        <dbReference type="Proteomes" id="UP000269374"/>
    </source>
</evidence>
<proteinExistence type="predicted"/>
<name>A0A387BGA1_9LACT</name>
<keyword evidence="2" id="KW-1185">Reference proteome</keyword>
<organism evidence="1 2">
    <name type="scientific">Lactococcus allomyrinae</name>
    <dbReference type="NCBI Taxonomy" id="2419773"/>
    <lineage>
        <taxon>Bacteria</taxon>
        <taxon>Bacillati</taxon>
        <taxon>Bacillota</taxon>
        <taxon>Bacilli</taxon>
        <taxon>Lactobacillales</taxon>
        <taxon>Streptococcaceae</taxon>
        <taxon>Lactococcus</taxon>
    </lineage>
</organism>
<evidence type="ECO:0000313" key="1">
    <source>
        <dbReference type="EMBL" id="AYF99869.1"/>
    </source>
</evidence>
<dbReference type="Proteomes" id="UP000269374">
    <property type="component" value="Chromosome"/>
</dbReference>
<dbReference type="KEGG" id="lact:D7I46_01480"/>
<dbReference type="OrthoDB" id="9942086at2"/>